<keyword evidence="3" id="KW-0732">Signal</keyword>
<feature type="compositionally biased region" description="Low complexity" evidence="1">
    <location>
        <begin position="27"/>
        <end position="63"/>
    </location>
</feature>
<evidence type="ECO:0000256" key="1">
    <source>
        <dbReference type="SAM" id="MobiDB-lite"/>
    </source>
</evidence>
<dbReference type="Proteomes" id="UP000581206">
    <property type="component" value="Unassembled WGS sequence"/>
</dbReference>
<feature type="transmembrane region" description="Helical" evidence="2">
    <location>
        <begin position="369"/>
        <end position="392"/>
    </location>
</feature>
<keyword evidence="2" id="KW-0812">Transmembrane</keyword>
<feature type="chain" id="PRO_5038505031" description="Gram-positive cocci surface proteins LPxTG domain-containing protein" evidence="3">
    <location>
        <begin position="31"/>
        <end position="398"/>
    </location>
</feature>
<proteinExistence type="predicted"/>
<dbReference type="RefSeq" id="WP_168629379.1">
    <property type="nucleotide sequence ID" value="NZ_BONL01000012.1"/>
</dbReference>
<feature type="region of interest" description="Disordered" evidence="1">
    <location>
        <begin position="27"/>
        <end position="103"/>
    </location>
</feature>
<feature type="signal peptide" evidence="3">
    <location>
        <begin position="1"/>
        <end position="30"/>
    </location>
</feature>
<dbReference type="AlphaFoldDB" id="A0A7X6KUX0"/>
<protein>
    <recommendedName>
        <fullName evidence="6">Gram-positive cocci surface proteins LPxTG domain-containing protein</fullName>
    </recommendedName>
</protein>
<accession>A0A7X6KUX0</accession>
<organism evidence="4 5">
    <name type="scientific">Cellulomonas denverensis</name>
    <dbReference type="NCBI Taxonomy" id="264297"/>
    <lineage>
        <taxon>Bacteria</taxon>
        <taxon>Bacillati</taxon>
        <taxon>Actinomycetota</taxon>
        <taxon>Actinomycetes</taxon>
        <taxon>Micrococcales</taxon>
        <taxon>Cellulomonadaceae</taxon>
        <taxon>Cellulomonas</taxon>
    </lineage>
</organism>
<reference evidence="4 5" key="1">
    <citation type="submission" date="2020-04" db="EMBL/GenBank/DDBJ databases">
        <title>MicrobeNet Type strains.</title>
        <authorList>
            <person name="Nicholson A.C."/>
        </authorList>
    </citation>
    <scope>NUCLEOTIDE SEQUENCE [LARGE SCALE GENOMIC DNA]</scope>
    <source>
        <strain evidence="4 5">ATCC BAA-788</strain>
    </source>
</reference>
<evidence type="ECO:0000313" key="5">
    <source>
        <dbReference type="Proteomes" id="UP000581206"/>
    </source>
</evidence>
<keyword evidence="2" id="KW-0472">Membrane</keyword>
<feature type="compositionally biased region" description="Low complexity" evidence="1">
    <location>
        <begin position="83"/>
        <end position="102"/>
    </location>
</feature>
<evidence type="ECO:0000256" key="2">
    <source>
        <dbReference type="SAM" id="Phobius"/>
    </source>
</evidence>
<keyword evidence="5" id="KW-1185">Reference proteome</keyword>
<keyword evidence="2" id="KW-1133">Transmembrane helix</keyword>
<gene>
    <name evidence="4" type="ORF">HGA03_06325</name>
</gene>
<sequence length="398" mass="39752">MKVRTARAGGALIATMLVAPLGAGVAAAEAAPEPTPAEVSDTQAVEPDAEATTEAAESPAEVAAEQEEAADPAAESGDQVQVAESPAATPAAEATTPTGPAARVAPVGVELNGLTVDAVINPMSQPWHSSGVYSAVLTINDVIGLDSSGTEYPGMAADVTYTYNLNGGAQASFVPAADGTFLVDGLTEGTNVVGLRVAYQNTVGAMMEAAATLSVSPVVLTQAETVTQVWQDTVTPAGTYEQTLYQGETVTTLAPAGAYQAGEQITLFVFDAAGVAVDTLTLTAAADGSLSYAYQVPADMVPADYLLYFEGAVSGEVYSLLLHVLELPAGAAVPDPAAPVTVTPVDVAAGTGSLSPTSTLAATGADPSMGLLIGGLATVAGAGMAVGARVLLRRRSQA</sequence>
<name>A0A7X6KUX0_9CELL</name>
<dbReference type="EMBL" id="JAAXOX010000002">
    <property type="protein sequence ID" value="NKY22280.1"/>
    <property type="molecule type" value="Genomic_DNA"/>
</dbReference>
<comment type="caution">
    <text evidence="4">The sequence shown here is derived from an EMBL/GenBank/DDBJ whole genome shotgun (WGS) entry which is preliminary data.</text>
</comment>
<evidence type="ECO:0000313" key="4">
    <source>
        <dbReference type="EMBL" id="NKY22280.1"/>
    </source>
</evidence>
<evidence type="ECO:0008006" key="6">
    <source>
        <dbReference type="Google" id="ProtNLM"/>
    </source>
</evidence>
<evidence type="ECO:0000256" key="3">
    <source>
        <dbReference type="SAM" id="SignalP"/>
    </source>
</evidence>